<evidence type="ECO:0000256" key="4">
    <source>
        <dbReference type="ARBA" id="ARBA00022630"/>
    </source>
</evidence>
<evidence type="ECO:0000256" key="7">
    <source>
        <dbReference type="ARBA" id="ARBA00022827"/>
    </source>
</evidence>
<evidence type="ECO:0000256" key="2">
    <source>
        <dbReference type="ARBA" id="ARBA00011955"/>
    </source>
</evidence>
<keyword evidence="12" id="KW-1185">Reference proteome</keyword>
<keyword evidence="8" id="KW-0460">Magnesium</keyword>
<comment type="cofactor">
    <cofactor evidence="1">
        <name>Mg(2+)</name>
        <dbReference type="ChEBI" id="CHEBI:18420"/>
    </cofactor>
</comment>
<dbReference type="Proteomes" id="UP001470230">
    <property type="component" value="Unassembled WGS sequence"/>
</dbReference>
<evidence type="ECO:0000256" key="6">
    <source>
        <dbReference type="ARBA" id="ARBA00022723"/>
    </source>
</evidence>
<evidence type="ECO:0000256" key="9">
    <source>
        <dbReference type="ARBA" id="ARBA00031306"/>
    </source>
</evidence>
<evidence type="ECO:0000256" key="3">
    <source>
        <dbReference type="ARBA" id="ARBA00016337"/>
    </source>
</evidence>
<comment type="caution">
    <text evidence="11">The sequence shown here is derived from an EMBL/GenBank/DDBJ whole genome shotgun (WGS) entry which is preliminary data.</text>
</comment>
<evidence type="ECO:0000313" key="12">
    <source>
        <dbReference type="Proteomes" id="UP001470230"/>
    </source>
</evidence>
<name>A0ABR2JQB3_9EUKA</name>
<evidence type="ECO:0000256" key="1">
    <source>
        <dbReference type="ARBA" id="ARBA00001946"/>
    </source>
</evidence>
<dbReference type="PIRSF" id="PIRSF006268">
    <property type="entry name" value="ApbE"/>
    <property type="match status" value="1"/>
</dbReference>
<evidence type="ECO:0000256" key="5">
    <source>
        <dbReference type="ARBA" id="ARBA00022679"/>
    </source>
</evidence>
<evidence type="ECO:0000313" key="11">
    <source>
        <dbReference type="EMBL" id="KAK8881081.1"/>
    </source>
</evidence>
<protein>
    <recommendedName>
        <fullName evidence="3">FAD:protein FMN transferase</fullName>
        <ecNumber evidence="2">2.7.1.180</ecNumber>
    </recommendedName>
    <alternativeName>
        <fullName evidence="9">Flavin transferase</fullName>
    </alternativeName>
</protein>
<proteinExistence type="predicted"/>
<organism evidence="11 12">
    <name type="scientific">Tritrichomonas musculus</name>
    <dbReference type="NCBI Taxonomy" id="1915356"/>
    <lineage>
        <taxon>Eukaryota</taxon>
        <taxon>Metamonada</taxon>
        <taxon>Parabasalia</taxon>
        <taxon>Tritrichomonadida</taxon>
        <taxon>Tritrichomonadidae</taxon>
        <taxon>Tritrichomonas</taxon>
    </lineage>
</organism>
<accession>A0ABR2JQB3</accession>
<dbReference type="Pfam" id="PF02424">
    <property type="entry name" value="ApbE"/>
    <property type="match status" value="1"/>
</dbReference>
<dbReference type="PANTHER" id="PTHR30040">
    <property type="entry name" value="THIAMINE BIOSYNTHESIS LIPOPROTEIN APBE"/>
    <property type="match status" value="1"/>
</dbReference>
<gene>
    <name evidence="11" type="ORF">M9Y10_003809</name>
</gene>
<dbReference type="InterPro" id="IPR024932">
    <property type="entry name" value="ApbE"/>
</dbReference>
<dbReference type="InterPro" id="IPR003374">
    <property type="entry name" value="ApbE-like_sf"/>
</dbReference>
<dbReference type="EMBL" id="JAPFFF010000010">
    <property type="protein sequence ID" value="KAK8881081.1"/>
    <property type="molecule type" value="Genomic_DNA"/>
</dbReference>
<keyword evidence="7" id="KW-0274">FAD</keyword>
<evidence type="ECO:0000256" key="10">
    <source>
        <dbReference type="ARBA" id="ARBA00048540"/>
    </source>
</evidence>
<keyword evidence="6" id="KW-0479">Metal-binding</keyword>
<sequence length="332" mass="37620">MTEEKEGIYNYTTVLMGSPILLKLFKFDEQLVSHVFGVIKHYEDIFTVNRDQSEVMDINHAAGVNSVSVSQPVFDLIKVGKQASMIKNSSFNLAIGPLVKLWKIGFKGDKVPPDDEIQDALQITNPSQIIIDERTRSVFLTQRRMEIDLGAIAKGYIADRVRDYLLHENIKEGLINLGGNILTLGSPNGSWSIGLKKPFSKKKDQKEENEKEDFVGTIELENMSVVTSGIYERYFEQDGKMYHHILDPKTGYPINNELESVTIISKNSIDGDIWSTLIFGMGLEKGFIVASRKPELEGIFLTKNHEVFITSTDKFRFTLLDNSYHIVDFDSR</sequence>
<evidence type="ECO:0000256" key="8">
    <source>
        <dbReference type="ARBA" id="ARBA00022842"/>
    </source>
</evidence>
<dbReference type="EC" id="2.7.1.180" evidence="2"/>
<dbReference type="PANTHER" id="PTHR30040:SF2">
    <property type="entry name" value="FAD:PROTEIN FMN TRANSFERASE"/>
    <property type="match status" value="1"/>
</dbReference>
<dbReference type="SUPFAM" id="SSF143631">
    <property type="entry name" value="ApbE-like"/>
    <property type="match status" value="1"/>
</dbReference>
<keyword evidence="5" id="KW-0808">Transferase</keyword>
<keyword evidence="4" id="KW-0285">Flavoprotein</keyword>
<reference evidence="11 12" key="1">
    <citation type="submission" date="2024-04" db="EMBL/GenBank/DDBJ databases">
        <title>Tritrichomonas musculus Genome.</title>
        <authorList>
            <person name="Alves-Ferreira E."/>
            <person name="Grigg M."/>
            <person name="Lorenzi H."/>
            <person name="Galac M."/>
        </authorList>
    </citation>
    <scope>NUCLEOTIDE SEQUENCE [LARGE SCALE GENOMIC DNA]</scope>
    <source>
        <strain evidence="11 12">EAF2021</strain>
    </source>
</reference>
<dbReference type="Gene3D" id="3.10.520.10">
    <property type="entry name" value="ApbE-like domains"/>
    <property type="match status" value="1"/>
</dbReference>
<comment type="catalytic activity">
    <reaction evidence="10">
        <text>L-threonyl-[protein] + FAD = FMN-L-threonyl-[protein] + AMP + H(+)</text>
        <dbReference type="Rhea" id="RHEA:36847"/>
        <dbReference type="Rhea" id="RHEA-COMP:11060"/>
        <dbReference type="Rhea" id="RHEA-COMP:11061"/>
        <dbReference type="ChEBI" id="CHEBI:15378"/>
        <dbReference type="ChEBI" id="CHEBI:30013"/>
        <dbReference type="ChEBI" id="CHEBI:57692"/>
        <dbReference type="ChEBI" id="CHEBI:74257"/>
        <dbReference type="ChEBI" id="CHEBI:456215"/>
        <dbReference type="EC" id="2.7.1.180"/>
    </reaction>
</comment>